<keyword evidence="2" id="KW-1185">Reference proteome</keyword>
<accession>A1WZJ3</accession>
<name>A1WZJ3_HALHL</name>
<evidence type="ECO:0000313" key="1">
    <source>
        <dbReference type="EMBL" id="ABM63105.1"/>
    </source>
</evidence>
<reference evidence="2" key="1">
    <citation type="submission" date="2006-12" db="EMBL/GenBank/DDBJ databases">
        <title>Complete sequence of Halorhodospira halophila SL1.</title>
        <authorList>
            <consortium name="US DOE Joint Genome Institute"/>
            <person name="Copeland A."/>
            <person name="Lucas S."/>
            <person name="Lapidus A."/>
            <person name="Barry K."/>
            <person name="Detter J.C."/>
            <person name="Glavina del Rio T."/>
            <person name="Hammon N."/>
            <person name="Israni S."/>
            <person name="Dalin E."/>
            <person name="Tice H."/>
            <person name="Pitluck S."/>
            <person name="Saunders E."/>
            <person name="Brettin T."/>
            <person name="Bruce D."/>
            <person name="Han C."/>
            <person name="Tapia R."/>
            <person name="Schmutz J."/>
            <person name="Larimer F."/>
            <person name="Land M."/>
            <person name="Hauser L."/>
            <person name="Kyrpides N."/>
            <person name="Mikhailova N."/>
            <person name="Hoff W."/>
            <person name="Richardson P."/>
        </authorList>
    </citation>
    <scope>NUCLEOTIDE SEQUENCE [LARGE SCALE GENOMIC DNA]</scope>
    <source>
        <strain evidence="2">DSM 244 / SL1</strain>
    </source>
</reference>
<reference evidence="1 2" key="2">
    <citation type="journal article" date="2013" name="Stand. Genomic Sci.">
        <title>Complete genome sequence of Halorhodospira halophila SL1.</title>
        <authorList>
            <person name="Challacombe J.F."/>
            <person name="Majid S."/>
            <person name="Deole R."/>
            <person name="Brettin T.S."/>
            <person name="Bruce D."/>
            <person name="Delano S.F."/>
            <person name="Detter J.C."/>
            <person name="Gleasner C.D."/>
            <person name="Han C.S."/>
            <person name="Misra M."/>
            <person name="Reitenga K.G."/>
            <person name="Mikhailova N."/>
            <person name="Woyke T."/>
            <person name="Pitluck S."/>
            <person name="Nolan M."/>
            <person name="Land M.L."/>
            <person name="Saunders E."/>
            <person name="Tapia R."/>
            <person name="Lapidus A."/>
            <person name="Ivanova N."/>
            <person name="Hoff W.D."/>
        </authorList>
    </citation>
    <scope>NUCLEOTIDE SEQUENCE [LARGE SCALE GENOMIC DNA]</scope>
    <source>
        <strain evidence="2">DSM 244 / SL1</strain>
    </source>
</reference>
<organism evidence="1 2">
    <name type="scientific">Halorhodospira halophila (strain DSM 244 / SL1)</name>
    <name type="common">Ectothiorhodospira halophila (strain DSM 244 / SL1)</name>
    <dbReference type="NCBI Taxonomy" id="349124"/>
    <lineage>
        <taxon>Bacteria</taxon>
        <taxon>Pseudomonadati</taxon>
        <taxon>Pseudomonadota</taxon>
        <taxon>Gammaproteobacteria</taxon>
        <taxon>Chromatiales</taxon>
        <taxon>Ectothiorhodospiraceae</taxon>
        <taxon>Halorhodospira</taxon>
    </lineage>
</organism>
<protein>
    <submittedName>
        <fullName evidence="1">Uncharacterized protein</fullName>
    </submittedName>
</protein>
<sequence length="224" mass="26225">MMTTQKAARRILGTSAELWVNPQRISQHRGSKHPYTAVIRARYNTKLRRPITWLSRKWHPFFLKHSWLPEGTPIEAEPKYRRIADLIEKKSNYRESEWYVKLREEVRTRGSARYKFRRMRTEACVDAFFQEHVLPLIMTMERDGYQANPRDEHGTVLVGEDGCLYKTGGGSHRFYVARLVGVNRLPVAVIGVHEEWARAHGIACERSGLQQLPPLLRNLEQRYA</sequence>
<dbReference type="EMBL" id="CP000544">
    <property type="protein sequence ID" value="ABM63105.1"/>
    <property type="molecule type" value="Genomic_DNA"/>
</dbReference>
<dbReference type="OrthoDB" id="5782846at2"/>
<dbReference type="RefSeq" id="WP_011815127.1">
    <property type="nucleotide sequence ID" value="NC_008789.1"/>
</dbReference>
<dbReference type="HOGENOM" id="CLU_1233632_0_0_6"/>
<evidence type="ECO:0000313" key="2">
    <source>
        <dbReference type="Proteomes" id="UP000000647"/>
    </source>
</evidence>
<proteinExistence type="predicted"/>
<dbReference type="STRING" id="349124.Hhal_2342"/>
<dbReference type="Proteomes" id="UP000000647">
    <property type="component" value="Chromosome"/>
</dbReference>
<dbReference type="KEGG" id="hha:Hhal_2342"/>
<dbReference type="AlphaFoldDB" id="A1WZJ3"/>
<gene>
    <name evidence="1" type="ordered locus">Hhal_2342</name>
</gene>